<protein>
    <submittedName>
        <fullName evidence="1">Uncharacterized protein</fullName>
    </submittedName>
</protein>
<proteinExistence type="predicted"/>
<dbReference type="EMBL" id="CM023482">
    <property type="protein sequence ID" value="KAH6938272.1"/>
    <property type="molecule type" value="Genomic_DNA"/>
</dbReference>
<evidence type="ECO:0000313" key="1">
    <source>
        <dbReference type="EMBL" id="KAH6938272.1"/>
    </source>
</evidence>
<comment type="caution">
    <text evidence="1">The sequence shown here is derived from an EMBL/GenBank/DDBJ whole genome shotgun (WGS) entry which is preliminary data.</text>
</comment>
<sequence length="618" mass="66905">MQSAHVAAPSGVPAPPPAALPSGSLFPNNEPGEEVTQAAFHRAISYQKDITDLLFDPACKVTNTQRSKIIALLRIILQECADIRAVAARQAGRVDELRYQLARPSTVSTAVPGVINLAHPVPGPSYASVLAGKPNSDHVASRMTAPSTLPPHTARKATFRGMGAPAKEPRTTSRSPRHSPRRGTTTQGCGSRCVEAARTGGQSSSSRPNASRRHRAGVYGGSDGSQESRSRLLFLLNGLAIATFCVLVTFFVVYTVRSAGTVNTAGVERRSHPGRALRPAPGRHPLRESFAAAGVGAAIPENTRFVCVYHEENRRPGYSPDTFPYAYCHVVAYCCLSVNTAPEDTQALQSIARLARAHKPIAIIVKVGAGQTDTDLTALFGAWRASQFTARLLDVRRRTAFCCVYLHWRRPSTIYRERVTRLASDLRAALRDYGVRFGFVVDSATVEALNVRTLLATLGPESLLVAPAPYPPPSSGATYHSYHNYEALRWHSRLAELAGNESSRACHTVSLAGLAMTAANVTLLPYDRICTARFLRTPKTIRDGWSSMGRLWGSGALVSFLSPGRARSFLAAVHEEAGTNCLGFWDPEHDDIAARCGGPEYPLIGAVVKRLEEERRRD</sequence>
<dbReference type="Proteomes" id="UP000821845">
    <property type="component" value="Chromosome 2"/>
</dbReference>
<reference evidence="1" key="1">
    <citation type="submission" date="2020-05" db="EMBL/GenBank/DDBJ databases">
        <title>Large-scale comparative analyses of tick genomes elucidate their genetic diversity and vector capacities.</title>
        <authorList>
            <person name="Jia N."/>
            <person name="Wang J."/>
            <person name="Shi W."/>
            <person name="Du L."/>
            <person name="Sun Y."/>
            <person name="Zhan W."/>
            <person name="Jiang J."/>
            <person name="Wang Q."/>
            <person name="Zhang B."/>
            <person name="Ji P."/>
            <person name="Sakyi L.B."/>
            <person name="Cui X."/>
            <person name="Yuan T."/>
            <person name="Jiang B."/>
            <person name="Yang W."/>
            <person name="Lam T.T.-Y."/>
            <person name="Chang Q."/>
            <person name="Ding S."/>
            <person name="Wang X."/>
            <person name="Zhu J."/>
            <person name="Ruan X."/>
            <person name="Zhao L."/>
            <person name="Wei J."/>
            <person name="Que T."/>
            <person name="Du C."/>
            <person name="Cheng J."/>
            <person name="Dai P."/>
            <person name="Han X."/>
            <person name="Huang E."/>
            <person name="Gao Y."/>
            <person name="Liu J."/>
            <person name="Shao H."/>
            <person name="Ye R."/>
            <person name="Li L."/>
            <person name="Wei W."/>
            <person name="Wang X."/>
            <person name="Wang C."/>
            <person name="Yang T."/>
            <person name="Huo Q."/>
            <person name="Li W."/>
            <person name="Guo W."/>
            <person name="Chen H."/>
            <person name="Zhou L."/>
            <person name="Ni X."/>
            <person name="Tian J."/>
            <person name="Zhou Y."/>
            <person name="Sheng Y."/>
            <person name="Liu T."/>
            <person name="Pan Y."/>
            <person name="Xia L."/>
            <person name="Li J."/>
            <person name="Zhao F."/>
            <person name="Cao W."/>
        </authorList>
    </citation>
    <scope>NUCLEOTIDE SEQUENCE</scope>
    <source>
        <strain evidence="1">Hyas-2018</strain>
    </source>
</reference>
<gene>
    <name evidence="1" type="ORF">HPB50_008319</name>
</gene>
<organism evidence="1 2">
    <name type="scientific">Hyalomma asiaticum</name>
    <name type="common">Tick</name>
    <dbReference type="NCBI Taxonomy" id="266040"/>
    <lineage>
        <taxon>Eukaryota</taxon>
        <taxon>Metazoa</taxon>
        <taxon>Ecdysozoa</taxon>
        <taxon>Arthropoda</taxon>
        <taxon>Chelicerata</taxon>
        <taxon>Arachnida</taxon>
        <taxon>Acari</taxon>
        <taxon>Parasitiformes</taxon>
        <taxon>Ixodida</taxon>
        <taxon>Ixodoidea</taxon>
        <taxon>Ixodidae</taxon>
        <taxon>Hyalomminae</taxon>
        <taxon>Hyalomma</taxon>
    </lineage>
</organism>
<name>A0ACB7SYQ3_HYAAI</name>
<accession>A0ACB7SYQ3</accession>
<keyword evidence="2" id="KW-1185">Reference proteome</keyword>
<evidence type="ECO:0000313" key="2">
    <source>
        <dbReference type="Proteomes" id="UP000821845"/>
    </source>
</evidence>